<reference evidence="1 2" key="1">
    <citation type="journal article" date="2023" name="J. Hered.">
        <title>Chromosome-level genome of the wood stork (Mycteria americana) provides insight into avian chromosome evolution.</title>
        <authorList>
            <person name="Flamio R. Jr."/>
            <person name="Ramstad K.M."/>
        </authorList>
    </citation>
    <scope>NUCLEOTIDE SEQUENCE [LARGE SCALE GENOMIC DNA]</scope>
    <source>
        <strain evidence="1">JAX WOST 10</strain>
    </source>
</reference>
<proteinExistence type="predicted"/>
<comment type="caution">
    <text evidence="1">The sequence shown here is derived from an EMBL/GenBank/DDBJ whole genome shotgun (WGS) entry which is preliminary data.</text>
</comment>
<protein>
    <submittedName>
        <fullName evidence="1">Uncharacterized protein</fullName>
    </submittedName>
</protein>
<gene>
    <name evidence="1" type="ORF">QYF61_014668</name>
</gene>
<organism evidence="1 2">
    <name type="scientific">Mycteria americana</name>
    <name type="common">Wood stork</name>
    <dbReference type="NCBI Taxonomy" id="33587"/>
    <lineage>
        <taxon>Eukaryota</taxon>
        <taxon>Metazoa</taxon>
        <taxon>Chordata</taxon>
        <taxon>Craniata</taxon>
        <taxon>Vertebrata</taxon>
        <taxon>Euteleostomi</taxon>
        <taxon>Archelosauria</taxon>
        <taxon>Archosauria</taxon>
        <taxon>Dinosauria</taxon>
        <taxon>Saurischia</taxon>
        <taxon>Theropoda</taxon>
        <taxon>Coelurosauria</taxon>
        <taxon>Aves</taxon>
        <taxon>Neognathae</taxon>
        <taxon>Neoaves</taxon>
        <taxon>Aequornithes</taxon>
        <taxon>Ciconiiformes</taxon>
        <taxon>Ciconiidae</taxon>
        <taxon>Mycteria</taxon>
    </lineage>
</organism>
<accession>A0AAN7P1Z0</accession>
<evidence type="ECO:0000313" key="2">
    <source>
        <dbReference type="Proteomes" id="UP001333110"/>
    </source>
</evidence>
<sequence>MPREVVESPSLKAIMQISKAHNQAKGLTPLLLAPFSPPTWPPPLWLRGNMEAQQWVSAHPKGLPCCAFGCLSLGQLRSLAAFWQSGDKGALPSPSEDPGDCLAAGWLPRA</sequence>
<keyword evidence="2" id="KW-1185">Reference proteome</keyword>
<name>A0AAN7P1Z0_MYCAM</name>
<dbReference type="EMBL" id="JAUNZN010000005">
    <property type="protein sequence ID" value="KAK4821181.1"/>
    <property type="molecule type" value="Genomic_DNA"/>
</dbReference>
<evidence type="ECO:0000313" key="1">
    <source>
        <dbReference type="EMBL" id="KAK4821181.1"/>
    </source>
</evidence>
<dbReference type="AlphaFoldDB" id="A0AAN7P1Z0"/>
<dbReference type="Proteomes" id="UP001333110">
    <property type="component" value="Unassembled WGS sequence"/>
</dbReference>